<evidence type="ECO:0000256" key="1">
    <source>
        <dbReference type="ARBA" id="ARBA00006336"/>
    </source>
</evidence>
<dbReference type="InterPro" id="IPR036380">
    <property type="entry name" value="Isochorismatase-like_sf"/>
</dbReference>
<feature type="domain" description="Isochorismatase-like" evidence="3">
    <location>
        <begin position="4"/>
        <end position="149"/>
    </location>
</feature>
<comment type="caution">
    <text evidence="4">The sequence shown here is derived from an EMBL/GenBank/DDBJ whole genome shotgun (WGS) entry which is preliminary data.</text>
</comment>
<dbReference type="EMBL" id="BMLN01000002">
    <property type="protein sequence ID" value="GGN94876.1"/>
    <property type="molecule type" value="Genomic_DNA"/>
</dbReference>
<evidence type="ECO:0000313" key="4">
    <source>
        <dbReference type="EMBL" id="GGN94876.1"/>
    </source>
</evidence>
<dbReference type="RefSeq" id="WP_018977013.1">
    <property type="nucleotide sequence ID" value="NZ_BMLN01000002.1"/>
</dbReference>
<reference evidence="5" key="1">
    <citation type="journal article" date="2019" name="Int. J. Syst. Evol. Microbiol.">
        <title>The Global Catalogue of Microorganisms (GCM) 10K type strain sequencing project: providing services to taxonomists for standard genome sequencing and annotation.</title>
        <authorList>
            <consortium name="The Broad Institute Genomics Platform"/>
            <consortium name="The Broad Institute Genome Sequencing Center for Infectious Disease"/>
            <person name="Wu L."/>
            <person name="Ma J."/>
        </authorList>
    </citation>
    <scope>NUCLEOTIDE SEQUENCE [LARGE SCALE GENOMIC DNA]</scope>
    <source>
        <strain evidence="5">CGMCC 1.6964</strain>
    </source>
</reference>
<evidence type="ECO:0000259" key="3">
    <source>
        <dbReference type="Pfam" id="PF00857"/>
    </source>
</evidence>
<evidence type="ECO:0000256" key="2">
    <source>
        <dbReference type="ARBA" id="ARBA00022801"/>
    </source>
</evidence>
<protein>
    <submittedName>
        <fullName evidence="4">Isochorismatase</fullName>
    </submittedName>
</protein>
<proteinExistence type="inferred from homology"/>
<accession>A0ABQ2KY07</accession>
<dbReference type="PANTHER" id="PTHR43540">
    <property type="entry name" value="PEROXYUREIDOACRYLATE/UREIDOACRYLATE AMIDOHYDROLASE-RELATED"/>
    <property type="match status" value="1"/>
</dbReference>
<keyword evidence="5" id="KW-1185">Reference proteome</keyword>
<dbReference type="PANTHER" id="PTHR43540:SF14">
    <property type="entry name" value="ISOCHORISMATASE"/>
    <property type="match status" value="1"/>
</dbReference>
<dbReference type="SUPFAM" id="SSF52499">
    <property type="entry name" value="Isochorismatase-like hydrolases"/>
    <property type="match status" value="1"/>
</dbReference>
<dbReference type="InterPro" id="IPR000868">
    <property type="entry name" value="Isochorismatase-like_dom"/>
</dbReference>
<dbReference type="Gene3D" id="3.40.50.850">
    <property type="entry name" value="Isochorismatase-like"/>
    <property type="match status" value="1"/>
</dbReference>
<keyword evidence="2" id="KW-0378">Hydrolase</keyword>
<dbReference type="InterPro" id="IPR050272">
    <property type="entry name" value="Isochorismatase-like_hydrls"/>
</dbReference>
<dbReference type="Pfam" id="PF00857">
    <property type="entry name" value="Isochorismatase"/>
    <property type="match status" value="1"/>
</dbReference>
<evidence type="ECO:0000313" key="5">
    <source>
        <dbReference type="Proteomes" id="UP000606653"/>
    </source>
</evidence>
<name>A0ABQ2KY07_9BACL</name>
<sequence>MKKALLIVDMQTMPFVWKDYGGKTLYQEEGLIANTKLLIDKAREAQSPIVYVLHTEMTGPRSVEQPLWKVVDPLAPAPEDLLMIKYHADSFHETDLHTLLGNHEVEGLVICGIQIEYCVDTTVKRAYSYGYNVELADDCTSTFDSDELTAEQIIRHHRHLLQQFASILPSDQVRFKT</sequence>
<gene>
    <name evidence="4" type="ORF">GCM10010969_10030</name>
</gene>
<organism evidence="4 5">
    <name type="scientific">Saccharibacillus kuerlensis</name>
    <dbReference type="NCBI Taxonomy" id="459527"/>
    <lineage>
        <taxon>Bacteria</taxon>
        <taxon>Bacillati</taxon>
        <taxon>Bacillota</taxon>
        <taxon>Bacilli</taxon>
        <taxon>Bacillales</taxon>
        <taxon>Paenibacillaceae</taxon>
        <taxon>Saccharibacillus</taxon>
    </lineage>
</organism>
<comment type="similarity">
    <text evidence="1">Belongs to the isochorismatase family.</text>
</comment>
<dbReference type="Proteomes" id="UP000606653">
    <property type="component" value="Unassembled WGS sequence"/>
</dbReference>